<evidence type="ECO:0000256" key="6">
    <source>
        <dbReference type="ARBA" id="ARBA00023136"/>
    </source>
</evidence>
<evidence type="ECO:0000313" key="8">
    <source>
        <dbReference type="Proteomes" id="UP000078272"/>
    </source>
</evidence>
<dbReference type="Gene3D" id="3.40.50.300">
    <property type="entry name" value="P-loop containing nucleotide triphosphate hydrolases"/>
    <property type="match status" value="1"/>
</dbReference>
<comment type="subcellular location">
    <subcellularLocation>
        <location evidence="1">Cell membrane</location>
        <topology evidence="1">Multi-pass membrane protein</topology>
    </subcellularLocation>
</comment>
<dbReference type="Proteomes" id="UP000078272">
    <property type="component" value="Unassembled WGS sequence"/>
</dbReference>
<comment type="similarity">
    <text evidence="2">Belongs to the VirD4/TraG family.</text>
</comment>
<evidence type="ECO:0000256" key="3">
    <source>
        <dbReference type="ARBA" id="ARBA00022475"/>
    </source>
</evidence>
<evidence type="ECO:0000313" key="7">
    <source>
        <dbReference type="EMBL" id="KTQ95030.1"/>
    </source>
</evidence>
<evidence type="ECO:0008006" key="9">
    <source>
        <dbReference type="Google" id="ProtNLM"/>
    </source>
</evidence>
<proteinExistence type="inferred from homology"/>
<dbReference type="InterPro" id="IPR027417">
    <property type="entry name" value="P-loop_NTPase"/>
</dbReference>
<accession>A0A175R6C1</accession>
<dbReference type="CDD" id="cd01127">
    <property type="entry name" value="TrwB_TraG_TraD_VirD4"/>
    <property type="match status" value="1"/>
</dbReference>
<dbReference type="SUPFAM" id="SSF52540">
    <property type="entry name" value="P-loop containing nucleoside triphosphate hydrolases"/>
    <property type="match status" value="1"/>
</dbReference>
<keyword evidence="5" id="KW-1133">Transmembrane helix</keyword>
<dbReference type="PANTHER" id="PTHR37937">
    <property type="entry name" value="CONJUGATIVE TRANSFER: DNA TRANSPORT"/>
    <property type="match status" value="1"/>
</dbReference>
<dbReference type="InterPro" id="IPR051539">
    <property type="entry name" value="T4SS-coupling_protein"/>
</dbReference>
<evidence type="ECO:0000256" key="1">
    <source>
        <dbReference type="ARBA" id="ARBA00004651"/>
    </source>
</evidence>
<reference evidence="7 8" key="1">
    <citation type="journal article" date="2016" name="Front. Microbiol.">
        <title>Genomic Resource of Rice Seed Associated Bacteria.</title>
        <authorList>
            <person name="Midha S."/>
            <person name="Bansal K."/>
            <person name="Sharma S."/>
            <person name="Kumar N."/>
            <person name="Patil P.P."/>
            <person name="Chaudhry V."/>
            <person name="Patil P.B."/>
        </authorList>
    </citation>
    <scope>NUCLEOTIDE SEQUENCE [LARGE SCALE GENOMIC DNA]</scope>
    <source>
        <strain evidence="7 8">NS226</strain>
    </source>
</reference>
<keyword evidence="4" id="KW-0812">Transmembrane</keyword>
<protein>
    <recommendedName>
        <fullName evidence="9">Conjugal transfer protein TraG</fullName>
    </recommendedName>
</protein>
<sequence length="416" mass="47132">MITDTALRLGRFPGSGEEYLFDVNESLMTIARPGRGKSQAMVIRNLLYLKGPAFVLDVKPEIHQATAAWRDAEVGPVIYYNPADIAGSVCFNPLDFVPDDPAGAFRFILNLVALLVVTPNAVKFNDFWESRAAQFLTAAIYDVAMHDPFGRRDMTSVVRWFSPSDEEAEDIIERLADADVQVMRNLSNTMRNMQPKMRENIFETARRHIEPWSYPGLEQLGFRTTFDLTNLRRDNATFYLCVTPEDLVSYATVIRTIIGLIYLHMRTAQDDWVLPPVTFFLDEFPQLGYLREIEKMMETGRQAGLRLWLFAQTMGQIRKIYGGDDEGFSEMVAVRSYMEPTGRLAEELSRELGKIPAGFYGKERPRATPQQLAGPEFVDKVLIIQGGKKFALLNRVMAFSDPGLTDRYPSPKLASP</sequence>
<dbReference type="PANTHER" id="PTHR37937:SF1">
    <property type="entry name" value="CONJUGATIVE TRANSFER: DNA TRANSPORT"/>
    <property type="match status" value="1"/>
</dbReference>
<name>A0A175R6C1_9HYPH</name>
<gene>
    <name evidence="7" type="ORF">NS226_13615</name>
</gene>
<dbReference type="GO" id="GO:0005886">
    <property type="term" value="C:plasma membrane"/>
    <property type="evidence" value="ECO:0007669"/>
    <property type="project" value="UniProtKB-SubCell"/>
</dbReference>
<dbReference type="EMBL" id="LDPZ01000025">
    <property type="protein sequence ID" value="KTQ95030.1"/>
    <property type="molecule type" value="Genomic_DNA"/>
</dbReference>
<evidence type="ECO:0000256" key="5">
    <source>
        <dbReference type="ARBA" id="ARBA00022989"/>
    </source>
</evidence>
<dbReference type="InterPro" id="IPR003688">
    <property type="entry name" value="TraG/VirD4"/>
</dbReference>
<dbReference type="Pfam" id="PF02534">
    <property type="entry name" value="T4SS-DNA_transf"/>
    <property type="match status" value="1"/>
</dbReference>
<keyword evidence="3" id="KW-1003">Cell membrane</keyword>
<evidence type="ECO:0000256" key="4">
    <source>
        <dbReference type="ARBA" id="ARBA00022692"/>
    </source>
</evidence>
<comment type="caution">
    <text evidence="7">The sequence shown here is derived from an EMBL/GenBank/DDBJ whole genome shotgun (WGS) entry which is preliminary data.</text>
</comment>
<dbReference type="PATRIC" id="fig|401562.3.peg.2308"/>
<dbReference type="OrthoDB" id="9759295at2"/>
<dbReference type="RefSeq" id="WP_058635441.1">
    <property type="nucleotide sequence ID" value="NZ_LDPZ01000025.1"/>
</dbReference>
<evidence type="ECO:0000256" key="2">
    <source>
        <dbReference type="ARBA" id="ARBA00008806"/>
    </source>
</evidence>
<keyword evidence="6" id="KW-0472">Membrane</keyword>
<organism evidence="7 8">
    <name type="scientific">Aureimonas ureilytica</name>
    <dbReference type="NCBI Taxonomy" id="401562"/>
    <lineage>
        <taxon>Bacteria</taxon>
        <taxon>Pseudomonadati</taxon>
        <taxon>Pseudomonadota</taxon>
        <taxon>Alphaproteobacteria</taxon>
        <taxon>Hyphomicrobiales</taxon>
        <taxon>Aurantimonadaceae</taxon>
        <taxon>Aureimonas</taxon>
    </lineage>
</organism>
<dbReference type="AlphaFoldDB" id="A0A175R6C1"/>